<reference evidence="2 3" key="1">
    <citation type="submission" date="2022-03" db="EMBL/GenBank/DDBJ databases">
        <title>Streptomyces yunnanensis P86,complete genome.</title>
        <authorList>
            <person name="Chen S."/>
            <person name="Zhang Q."/>
        </authorList>
    </citation>
    <scope>NUCLEOTIDE SEQUENCE [LARGE SCALE GENOMIC DNA]</scope>
    <source>
        <strain evidence="2 3">P86</strain>
    </source>
</reference>
<evidence type="ECO:0000256" key="1">
    <source>
        <dbReference type="SAM" id="MobiDB-lite"/>
    </source>
</evidence>
<organism evidence="2 3">
    <name type="scientific">Streptomyces yunnanensis</name>
    <dbReference type="NCBI Taxonomy" id="156453"/>
    <lineage>
        <taxon>Bacteria</taxon>
        <taxon>Bacillati</taxon>
        <taxon>Actinomycetota</taxon>
        <taxon>Actinomycetes</taxon>
        <taxon>Kitasatosporales</taxon>
        <taxon>Streptomycetaceae</taxon>
        <taxon>Streptomyces</taxon>
    </lineage>
</organism>
<accession>A0ABY8A3X0</accession>
<evidence type="ECO:0000313" key="2">
    <source>
        <dbReference type="EMBL" id="WEB38247.1"/>
    </source>
</evidence>
<feature type="compositionally biased region" description="Basic residues" evidence="1">
    <location>
        <begin position="12"/>
        <end position="21"/>
    </location>
</feature>
<dbReference type="Proteomes" id="UP001218629">
    <property type="component" value="Chromosome"/>
</dbReference>
<evidence type="ECO:0000313" key="3">
    <source>
        <dbReference type="Proteomes" id="UP001218629"/>
    </source>
</evidence>
<dbReference type="RefSeq" id="WP_275305946.1">
    <property type="nucleotide sequence ID" value="NZ_CP095749.1"/>
</dbReference>
<feature type="region of interest" description="Disordered" evidence="1">
    <location>
        <begin position="1"/>
        <end position="23"/>
    </location>
</feature>
<name>A0ABY8A3X0_9ACTN</name>
<proteinExistence type="predicted"/>
<dbReference type="EMBL" id="CP095749">
    <property type="protein sequence ID" value="WEB38247.1"/>
    <property type="molecule type" value="Genomic_DNA"/>
</dbReference>
<sequence>MSLPAWPDPSHRGARRLRTSARRSDDASTRLEEFIYEEDHADSYMWELVKETTSDGDAWKLKCVVGGHWLNIAYHSDQPGAEAKVWNDPSDTHAYRLWTPERVPSTASGVELPMTFSDPQEFQCLDLLPLRGGEHQPASRTARAGQLHVFMPIPGRLAMADFSLSTEKVAEWDHYVEILAGVCNSIAST</sequence>
<gene>
    <name evidence="2" type="ORF">MOV08_02305</name>
</gene>
<keyword evidence="3" id="KW-1185">Reference proteome</keyword>
<protein>
    <submittedName>
        <fullName evidence="2">Uncharacterized protein</fullName>
    </submittedName>
</protein>